<dbReference type="NCBIfam" id="TIGR01446">
    <property type="entry name" value="DnaD_dom"/>
    <property type="match status" value="1"/>
</dbReference>
<evidence type="ECO:0000313" key="4">
    <source>
        <dbReference type="EMBL" id="HJB79374.1"/>
    </source>
</evidence>
<comment type="similarity">
    <text evidence="1">Belongs to the DnaB/DnaD family.</text>
</comment>
<feature type="domain" description="DnaB/C C-terminal" evidence="3">
    <location>
        <begin position="215"/>
        <end position="277"/>
    </location>
</feature>
<proteinExistence type="inferred from homology"/>
<reference evidence="4" key="1">
    <citation type="journal article" date="2021" name="PeerJ">
        <title>Extensive microbial diversity within the chicken gut microbiome revealed by metagenomics and culture.</title>
        <authorList>
            <person name="Gilroy R."/>
            <person name="Ravi A."/>
            <person name="Getino M."/>
            <person name="Pursley I."/>
            <person name="Horton D.L."/>
            <person name="Alikhan N.F."/>
            <person name="Baker D."/>
            <person name="Gharbi K."/>
            <person name="Hall N."/>
            <person name="Watson M."/>
            <person name="Adriaenssens E.M."/>
            <person name="Foster-Nyarko E."/>
            <person name="Jarju S."/>
            <person name="Secka A."/>
            <person name="Antonio M."/>
            <person name="Oren A."/>
            <person name="Chaudhuri R.R."/>
            <person name="La Ragione R."/>
            <person name="Hildebrand F."/>
            <person name="Pallen M.J."/>
        </authorList>
    </citation>
    <scope>NUCLEOTIDE SEQUENCE</scope>
    <source>
        <strain evidence="4">CHK192-8294</strain>
    </source>
</reference>
<evidence type="ECO:0000313" key="5">
    <source>
        <dbReference type="Proteomes" id="UP000823921"/>
    </source>
</evidence>
<sequence>MPELLLPGNIISMDARAAERLTACGNGDAALLYLWLLRHGGQLDPAQARKGLKWDGQRLEEASAALVNLGLSDGKTQAEADPIPAPQGPPDYTAADITREIEDTTSTFPGLVNEVQRRLGKVLSTADLKSLYTLYDYLALPAEVICLLVSWCVEEFERKYGAGQKPRMSQVLKEGFAWKRLGVDTAQAADAHLKRKSLYRTREGAILQLLGLKPRPLVDKEKRKVAAWTDMGFSDDVLRLAYEKTVYKKQQMDWDYMNGILTGWHKKNLHTLAEIEAGDKPARTAQSSLSTGSRPAMQDHPAAPGDVDRRVREDLERMRAFLRQEKERDKEG</sequence>
<organism evidence="4 5">
    <name type="scientific">Candidatus Flavonifractor intestinigallinarum</name>
    <dbReference type="NCBI Taxonomy" id="2838586"/>
    <lineage>
        <taxon>Bacteria</taxon>
        <taxon>Bacillati</taxon>
        <taxon>Bacillota</taxon>
        <taxon>Clostridia</taxon>
        <taxon>Eubacteriales</taxon>
        <taxon>Oscillospiraceae</taxon>
        <taxon>Flavonifractor</taxon>
    </lineage>
</organism>
<feature type="compositionally biased region" description="Polar residues" evidence="2">
    <location>
        <begin position="284"/>
        <end position="293"/>
    </location>
</feature>
<feature type="region of interest" description="Disordered" evidence="2">
    <location>
        <begin position="276"/>
        <end position="311"/>
    </location>
</feature>
<dbReference type="InterPro" id="IPR006343">
    <property type="entry name" value="DnaB/C_C"/>
</dbReference>
<accession>A0A9D2MK75</accession>
<name>A0A9D2MK75_9FIRM</name>
<dbReference type="Pfam" id="PF07261">
    <property type="entry name" value="DnaB_2"/>
    <property type="match status" value="1"/>
</dbReference>
<dbReference type="SUPFAM" id="SSF158499">
    <property type="entry name" value="DnaD domain-like"/>
    <property type="match status" value="1"/>
</dbReference>
<dbReference type="EMBL" id="DWXO01000001">
    <property type="protein sequence ID" value="HJB79374.1"/>
    <property type="molecule type" value="Genomic_DNA"/>
</dbReference>
<dbReference type="Proteomes" id="UP000823921">
    <property type="component" value="Unassembled WGS sequence"/>
</dbReference>
<comment type="caution">
    <text evidence="4">The sequence shown here is derived from an EMBL/GenBank/DDBJ whole genome shotgun (WGS) entry which is preliminary data.</text>
</comment>
<gene>
    <name evidence="4" type="ORF">H9712_00110</name>
</gene>
<protein>
    <submittedName>
        <fullName evidence="4">DnaD domain protein</fullName>
    </submittedName>
</protein>
<dbReference type="AlphaFoldDB" id="A0A9D2MK75"/>
<dbReference type="Gene3D" id="1.10.10.630">
    <property type="entry name" value="DnaD domain-like"/>
    <property type="match status" value="2"/>
</dbReference>
<dbReference type="InterPro" id="IPR034829">
    <property type="entry name" value="DnaD-like_sf"/>
</dbReference>
<evidence type="ECO:0000259" key="3">
    <source>
        <dbReference type="Pfam" id="PF07261"/>
    </source>
</evidence>
<evidence type="ECO:0000256" key="1">
    <source>
        <dbReference type="ARBA" id="ARBA00093462"/>
    </source>
</evidence>
<reference evidence="4" key="2">
    <citation type="submission" date="2021-04" db="EMBL/GenBank/DDBJ databases">
        <authorList>
            <person name="Gilroy R."/>
        </authorList>
    </citation>
    <scope>NUCLEOTIDE SEQUENCE</scope>
    <source>
        <strain evidence="4">CHK192-8294</strain>
    </source>
</reference>
<evidence type="ECO:0000256" key="2">
    <source>
        <dbReference type="SAM" id="MobiDB-lite"/>
    </source>
</evidence>